<feature type="domain" description="Histidine kinase" evidence="14">
    <location>
        <begin position="215"/>
        <end position="432"/>
    </location>
</feature>
<dbReference type="PROSITE" id="PS50110">
    <property type="entry name" value="RESPONSE_REGULATORY"/>
    <property type="match status" value="1"/>
</dbReference>
<dbReference type="SMART" id="SM00448">
    <property type="entry name" value="REC"/>
    <property type="match status" value="1"/>
</dbReference>
<keyword evidence="4" id="KW-0808">Transferase</keyword>
<dbReference type="Proteomes" id="UP000198599">
    <property type="component" value="Unassembled WGS sequence"/>
</dbReference>
<evidence type="ECO:0000256" key="12">
    <source>
        <dbReference type="SAM" id="MobiDB-lite"/>
    </source>
</evidence>
<dbReference type="Gene3D" id="3.40.50.2300">
    <property type="match status" value="1"/>
</dbReference>
<evidence type="ECO:0000256" key="6">
    <source>
        <dbReference type="ARBA" id="ARBA00022777"/>
    </source>
</evidence>
<dbReference type="OrthoDB" id="9801651at2"/>
<accession>A0A1I5A5L7</accession>
<keyword evidence="6 16" id="KW-0418">Kinase</keyword>
<dbReference type="STRING" id="1005928.SAMN04487859_10591"/>
<protein>
    <recommendedName>
        <fullName evidence="10">Sensory/regulatory protein RpfC</fullName>
        <ecNumber evidence="2">2.7.13.3</ecNumber>
    </recommendedName>
</protein>
<dbReference type="InterPro" id="IPR003661">
    <property type="entry name" value="HisK_dim/P_dom"/>
</dbReference>
<dbReference type="InterPro" id="IPR001789">
    <property type="entry name" value="Sig_transdc_resp-reg_receiver"/>
</dbReference>
<evidence type="ECO:0000256" key="10">
    <source>
        <dbReference type="ARBA" id="ARBA00068150"/>
    </source>
</evidence>
<dbReference type="EMBL" id="FOVP01000005">
    <property type="protein sequence ID" value="SFN57861.1"/>
    <property type="molecule type" value="Genomic_DNA"/>
</dbReference>
<feature type="transmembrane region" description="Helical" evidence="13">
    <location>
        <begin position="20"/>
        <end position="39"/>
    </location>
</feature>
<sequence>MSMTDSAKLRTPTLGLYLKLTAVMVPTFLLFAVSGLLWMSEKTLLRSEEGMAMRIGNATARVGGALERFSDQSDGAVDWSSPYVTDLMQTMLGDPAIRCVELIAPETGKVLAVVPQGLGCQGSDTALSLPYEVYSWPITQMVTRFDEREIATVKRYQRDFMLLLLAGGILIASLANWISFRVIVGRPLRALIGRLEEARHVAVAANKAKSAFLAKMSHEIRTPMNGIIGMADMLGETELNREQDSYVSTIIRSGNALLTIINDILDFSKIEAGKLTLAQEPYRLREIVEDVTQLLAPLAARKKLEFFSDVAPQMPDVMLGDAGRLRQILVNIVGNALKFTLGGHVALRVAPGVQGQFTISITDTGVGIPDDQIDTIFRAFEQVDNTATRSFGGTGLGLAVSRQLTTLMGGTLAVTSREGHGTCFEITLPLVPQEAEGQGLRAAPLGHPGVAAPLIWVLDPLSGRGDGLAACLRHLGCEVHSGRDPLALSAACGETVPDLILLDSILANGTLPASAPHILMSQNTADSGQLRKPVRETLLIETVRGALNGSMKNTAKIASLPATDTSKPAVKTGWATGVRVLAVDDNATNRLLLDRYFSASGAELRLAVDGHDAVAQYGQAPADLILMDVSMPGMDGYQATGLIRTREAAQGLAPAHVVAVTANVLEQHKQAAQMAGMDGFLGKPLRKADLIAYVERHAPDLRQNRAEAEDHQARSDATGPNPQTAAE</sequence>
<dbReference type="SUPFAM" id="SSF52172">
    <property type="entry name" value="CheY-like"/>
    <property type="match status" value="1"/>
</dbReference>
<dbReference type="PROSITE" id="PS50109">
    <property type="entry name" value="HIS_KIN"/>
    <property type="match status" value="1"/>
</dbReference>
<feature type="region of interest" description="Disordered" evidence="12">
    <location>
        <begin position="703"/>
        <end position="727"/>
    </location>
</feature>
<dbReference type="InterPro" id="IPR004358">
    <property type="entry name" value="Sig_transdc_His_kin-like_C"/>
</dbReference>
<dbReference type="Gene3D" id="1.10.287.130">
    <property type="match status" value="1"/>
</dbReference>
<evidence type="ECO:0000313" key="17">
    <source>
        <dbReference type="Proteomes" id="UP000198599"/>
    </source>
</evidence>
<proteinExistence type="predicted"/>
<dbReference type="CDD" id="cd16922">
    <property type="entry name" value="HATPase_EvgS-ArcB-TorS-like"/>
    <property type="match status" value="1"/>
</dbReference>
<dbReference type="GO" id="GO:0005524">
    <property type="term" value="F:ATP binding"/>
    <property type="evidence" value="ECO:0007669"/>
    <property type="project" value="UniProtKB-KW"/>
</dbReference>
<feature type="compositionally biased region" description="Basic and acidic residues" evidence="12">
    <location>
        <begin position="703"/>
        <end position="714"/>
    </location>
</feature>
<evidence type="ECO:0000256" key="4">
    <source>
        <dbReference type="ARBA" id="ARBA00022679"/>
    </source>
</evidence>
<dbReference type="PANTHER" id="PTHR45339">
    <property type="entry name" value="HYBRID SIGNAL TRANSDUCTION HISTIDINE KINASE J"/>
    <property type="match status" value="1"/>
</dbReference>
<dbReference type="Pfam" id="PF02518">
    <property type="entry name" value="HATPase_c"/>
    <property type="match status" value="1"/>
</dbReference>
<feature type="transmembrane region" description="Helical" evidence="13">
    <location>
        <begin position="160"/>
        <end position="180"/>
    </location>
</feature>
<evidence type="ECO:0000256" key="13">
    <source>
        <dbReference type="SAM" id="Phobius"/>
    </source>
</evidence>
<keyword evidence="13" id="KW-1133">Transmembrane helix</keyword>
<dbReference type="PRINTS" id="PR00344">
    <property type="entry name" value="BCTRLSENSOR"/>
</dbReference>
<evidence type="ECO:0000256" key="8">
    <source>
        <dbReference type="ARBA" id="ARBA00023012"/>
    </source>
</evidence>
<dbReference type="SMART" id="SM00387">
    <property type="entry name" value="HATPase_c"/>
    <property type="match status" value="1"/>
</dbReference>
<evidence type="ECO:0000256" key="2">
    <source>
        <dbReference type="ARBA" id="ARBA00012438"/>
    </source>
</evidence>
<dbReference type="SMART" id="SM00388">
    <property type="entry name" value="HisKA"/>
    <property type="match status" value="1"/>
</dbReference>
<evidence type="ECO:0000256" key="1">
    <source>
        <dbReference type="ARBA" id="ARBA00000085"/>
    </source>
</evidence>
<keyword evidence="8" id="KW-0902">Two-component regulatory system</keyword>
<feature type="domain" description="Response regulatory" evidence="15">
    <location>
        <begin position="579"/>
        <end position="698"/>
    </location>
</feature>
<dbReference type="Pfam" id="PF00512">
    <property type="entry name" value="HisKA"/>
    <property type="match status" value="1"/>
</dbReference>
<comment type="subunit">
    <text evidence="9">At low DSF concentrations, interacts with RpfF.</text>
</comment>
<keyword evidence="3 11" id="KW-0597">Phosphoprotein</keyword>
<evidence type="ECO:0000256" key="3">
    <source>
        <dbReference type="ARBA" id="ARBA00022553"/>
    </source>
</evidence>
<keyword evidence="13" id="KW-0812">Transmembrane</keyword>
<dbReference type="AlphaFoldDB" id="A0A1I5A5L7"/>
<feature type="compositionally biased region" description="Polar residues" evidence="12">
    <location>
        <begin position="718"/>
        <end position="727"/>
    </location>
</feature>
<dbReference type="FunFam" id="3.30.565.10:FF:000010">
    <property type="entry name" value="Sensor histidine kinase RcsC"/>
    <property type="match status" value="1"/>
</dbReference>
<dbReference type="SUPFAM" id="SSF47384">
    <property type="entry name" value="Homodimeric domain of signal transducing histidine kinase"/>
    <property type="match status" value="1"/>
</dbReference>
<dbReference type="CDD" id="cd00082">
    <property type="entry name" value="HisKA"/>
    <property type="match status" value="1"/>
</dbReference>
<dbReference type="PANTHER" id="PTHR45339:SF1">
    <property type="entry name" value="HYBRID SIGNAL TRANSDUCTION HISTIDINE KINASE J"/>
    <property type="match status" value="1"/>
</dbReference>
<feature type="modified residue" description="4-aspartylphosphate" evidence="11">
    <location>
        <position position="628"/>
    </location>
</feature>
<comment type="catalytic activity">
    <reaction evidence="1">
        <text>ATP + protein L-histidine = ADP + protein N-phospho-L-histidine.</text>
        <dbReference type="EC" id="2.7.13.3"/>
    </reaction>
</comment>
<dbReference type="InterPro" id="IPR003594">
    <property type="entry name" value="HATPase_dom"/>
</dbReference>
<evidence type="ECO:0000313" key="16">
    <source>
        <dbReference type="EMBL" id="SFN57861.1"/>
    </source>
</evidence>
<dbReference type="FunFam" id="1.10.287.130:FF:000002">
    <property type="entry name" value="Two-component osmosensing histidine kinase"/>
    <property type="match status" value="1"/>
</dbReference>
<evidence type="ECO:0000256" key="9">
    <source>
        <dbReference type="ARBA" id="ARBA00064003"/>
    </source>
</evidence>
<dbReference type="InterPro" id="IPR011006">
    <property type="entry name" value="CheY-like_superfamily"/>
</dbReference>
<keyword evidence="5" id="KW-0547">Nucleotide-binding</keyword>
<evidence type="ECO:0000256" key="7">
    <source>
        <dbReference type="ARBA" id="ARBA00022840"/>
    </source>
</evidence>
<dbReference type="InterPro" id="IPR036890">
    <property type="entry name" value="HATPase_C_sf"/>
</dbReference>
<evidence type="ECO:0000259" key="14">
    <source>
        <dbReference type="PROSITE" id="PS50109"/>
    </source>
</evidence>
<keyword evidence="13" id="KW-0472">Membrane</keyword>
<dbReference type="SUPFAM" id="SSF55874">
    <property type="entry name" value="ATPase domain of HSP90 chaperone/DNA topoisomerase II/histidine kinase"/>
    <property type="match status" value="1"/>
</dbReference>
<organism evidence="16 17">
    <name type="scientific">Roseovarius lutimaris</name>
    <dbReference type="NCBI Taxonomy" id="1005928"/>
    <lineage>
        <taxon>Bacteria</taxon>
        <taxon>Pseudomonadati</taxon>
        <taxon>Pseudomonadota</taxon>
        <taxon>Alphaproteobacteria</taxon>
        <taxon>Rhodobacterales</taxon>
        <taxon>Roseobacteraceae</taxon>
        <taxon>Roseovarius</taxon>
    </lineage>
</organism>
<reference evidence="17" key="1">
    <citation type="submission" date="2016-10" db="EMBL/GenBank/DDBJ databases">
        <authorList>
            <person name="Varghese N."/>
            <person name="Submissions S."/>
        </authorList>
    </citation>
    <scope>NUCLEOTIDE SEQUENCE [LARGE SCALE GENOMIC DNA]</scope>
    <source>
        <strain evidence="17">DSM 28463</strain>
    </source>
</reference>
<dbReference type="RefSeq" id="WP_092835682.1">
    <property type="nucleotide sequence ID" value="NZ_FOVP01000005.1"/>
</dbReference>
<dbReference type="InterPro" id="IPR005467">
    <property type="entry name" value="His_kinase_dom"/>
</dbReference>
<keyword evidence="17" id="KW-1185">Reference proteome</keyword>
<evidence type="ECO:0000256" key="11">
    <source>
        <dbReference type="PROSITE-ProRule" id="PRU00169"/>
    </source>
</evidence>
<evidence type="ECO:0000256" key="5">
    <source>
        <dbReference type="ARBA" id="ARBA00022741"/>
    </source>
</evidence>
<dbReference type="Gene3D" id="3.30.565.10">
    <property type="entry name" value="Histidine kinase-like ATPase, C-terminal domain"/>
    <property type="match status" value="1"/>
</dbReference>
<name>A0A1I5A5L7_9RHOB</name>
<dbReference type="Pfam" id="PF00072">
    <property type="entry name" value="Response_reg"/>
    <property type="match status" value="1"/>
</dbReference>
<dbReference type="EC" id="2.7.13.3" evidence="2"/>
<dbReference type="InterPro" id="IPR036097">
    <property type="entry name" value="HisK_dim/P_sf"/>
</dbReference>
<evidence type="ECO:0000259" key="15">
    <source>
        <dbReference type="PROSITE" id="PS50110"/>
    </source>
</evidence>
<keyword evidence="7" id="KW-0067">ATP-binding</keyword>
<dbReference type="GO" id="GO:0000155">
    <property type="term" value="F:phosphorelay sensor kinase activity"/>
    <property type="evidence" value="ECO:0007669"/>
    <property type="project" value="InterPro"/>
</dbReference>
<dbReference type="CDD" id="cd17546">
    <property type="entry name" value="REC_hyHK_CKI1_RcsC-like"/>
    <property type="match status" value="1"/>
</dbReference>
<gene>
    <name evidence="16" type="ORF">SAMN04487859_10591</name>
</gene>